<feature type="compositionally biased region" description="Polar residues" evidence="1">
    <location>
        <begin position="28"/>
        <end position="41"/>
    </location>
</feature>
<evidence type="ECO:0000313" key="2">
    <source>
        <dbReference type="EMBL" id="CAG6691391.1"/>
    </source>
</evidence>
<name>A0A8D8TTZ9_9HEMI</name>
<accession>A0A8D8TTZ9</accession>
<evidence type="ECO:0000256" key="1">
    <source>
        <dbReference type="SAM" id="MobiDB-lite"/>
    </source>
</evidence>
<reference evidence="2" key="1">
    <citation type="submission" date="2021-05" db="EMBL/GenBank/DDBJ databases">
        <authorList>
            <person name="Alioto T."/>
            <person name="Alioto T."/>
            <person name="Gomez Garrido J."/>
        </authorList>
    </citation>
    <scope>NUCLEOTIDE SEQUENCE</scope>
</reference>
<feature type="compositionally biased region" description="Basic and acidic residues" evidence="1">
    <location>
        <begin position="44"/>
        <end position="53"/>
    </location>
</feature>
<feature type="compositionally biased region" description="Basic and acidic residues" evidence="1">
    <location>
        <begin position="8"/>
        <end position="27"/>
    </location>
</feature>
<proteinExistence type="predicted"/>
<protein>
    <submittedName>
        <fullName evidence="2">Uncharacterized protein</fullName>
    </submittedName>
</protein>
<feature type="region of interest" description="Disordered" evidence="1">
    <location>
        <begin position="1"/>
        <end position="53"/>
    </location>
</feature>
<dbReference type="AlphaFoldDB" id="A0A8D8TTZ9"/>
<organism evidence="2">
    <name type="scientific">Cacopsylla melanoneura</name>
    <dbReference type="NCBI Taxonomy" id="428564"/>
    <lineage>
        <taxon>Eukaryota</taxon>
        <taxon>Metazoa</taxon>
        <taxon>Ecdysozoa</taxon>
        <taxon>Arthropoda</taxon>
        <taxon>Hexapoda</taxon>
        <taxon>Insecta</taxon>
        <taxon>Pterygota</taxon>
        <taxon>Neoptera</taxon>
        <taxon>Paraneoptera</taxon>
        <taxon>Hemiptera</taxon>
        <taxon>Sternorrhyncha</taxon>
        <taxon>Psylloidea</taxon>
        <taxon>Psyllidae</taxon>
        <taxon>Psyllinae</taxon>
        <taxon>Cacopsylla</taxon>
    </lineage>
</organism>
<dbReference type="EMBL" id="HBUF01302318">
    <property type="protein sequence ID" value="CAG6691391.1"/>
    <property type="molecule type" value="Transcribed_RNA"/>
</dbReference>
<sequence length="115" mass="13546">MTVSKQVHINDNDNIKTSEKDNIKTTEQDNTQIEQDNTKTITNKRKEPIMDKRNQQYSEEQLVRQVIKRNQLLDNYVNQVKKALLYIMGKATNFNNINLEIPIMILFTTHVRTLV</sequence>